<dbReference type="KEGG" id="salf:SMD44_08367"/>
<organism evidence="1 2">
    <name type="scientific">Streptomyces alboflavus</name>
    <dbReference type="NCBI Taxonomy" id="67267"/>
    <lineage>
        <taxon>Bacteria</taxon>
        <taxon>Bacillati</taxon>
        <taxon>Actinomycetota</taxon>
        <taxon>Actinomycetes</taxon>
        <taxon>Kitasatosporales</taxon>
        <taxon>Streptomycetaceae</taxon>
        <taxon>Streptomyces</taxon>
    </lineage>
</organism>
<name>A0A1Z1WR44_9ACTN</name>
<proteinExistence type="predicted"/>
<dbReference type="Proteomes" id="UP000195880">
    <property type="component" value="Chromosome"/>
</dbReference>
<keyword evidence="2" id="KW-1185">Reference proteome</keyword>
<evidence type="ECO:0000313" key="1">
    <source>
        <dbReference type="EMBL" id="ARX88880.1"/>
    </source>
</evidence>
<sequence>MPEGELEAALVRVLEQRAGLGRVAVLPGPVQVEGAGAADAGGGSRL</sequence>
<reference evidence="1 2" key="1">
    <citation type="submission" date="2017-05" db="EMBL/GenBank/DDBJ databases">
        <title>Streptomyces alboflavus Genome sequencing and assembly.</title>
        <authorList>
            <person name="Wang Y."/>
            <person name="Du B."/>
            <person name="Ding Y."/>
            <person name="Liu H."/>
            <person name="Hou Q."/>
            <person name="Liu K."/>
            <person name="Wang C."/>
            <person name="Yao L."/>
        </authorList>
    </citation>
    <scope>NUCLEOTIDE SEQUENCE [LARGE SCALE GENOMIC DNA]</scope>
    <source>
        <strain evidence="1 2">MDJK44</strain>
    </source>
</reference>
<protein>
    <submittedName>
        <fullName evidence="1">Uncharacterized protein</fullName>
    </submittedName>
</protein>
<evidence type="ECO:0000313" key="2">
    <source>
        <dbReference type="Proteomes" id="UP000195880"/>
    </source>
</evidence>
<accession>A0A1Z1WR44</accession>
<gene>
    <name evidence="1" type="ORF">SMD44_08367</name>
</gene>
<dbReference type="EMBL" id="CP021748">
    <property type="protein sequence ID" value="ARX88880.1"/>
    <property type="molecule type" value="Genomic_DNA"/>
</dbReference>
<dbReference type="AlphaFoldDB" id="A0A1Z1WR44"/>